<reference evidence="3" key="1">
    <citation type="submission" date="2022-07" db="EMBL/GenBank/DDBJ databases">
        <title>Taxonomy of Aspergillus series Nigri: significant species reduction supported by multi-species coalescent approaches.</title>
        <authorList>
            <person name="Bian C."/>
            <person name="Kusuya Y."/>
            <person name="Sklenar F."/>
            <person name="D'hooge E."/>
            <person name="Yaguchi T."/>
            <person name="Takahashi H."/>
            <person name="Hubka V."/>
        </authorList>
    </citation>
    <scope>NUCLEOTIDE SEQUENCE</scope>
    <source>
        <strain evidence="3">CBS 733.88</strain>
    </source>
</reference>
<feature type="compositionally biased region" description="Pro residues" evidence="1">
    <location>
        <begin position="1"/>
        <end position="12"/>
    </location>
</feature>
<feature type="region of interest" description="Disordered" evidence="1">
    <location>
        <begin position="1"/>
        <end position="40"/>
    </location>
</feature>
<organism evidence="3 4">
    <name type="scientific">Aspergillus brasiliensis</name>
    <dbReference type="NCBI Taxonomy" id="319629"/>
    <lineage>
        <taxon>Eukaryota</taxon>
        <taxon>Fungi</taxon>
        <taxon>Dikarya</taxon>
        <taxon>Ascomycota</taxon>
        <taxon>Pezizomycotina</taxon>
        <taxon>Eurotiomycetes</taxon>
        <taxon>Eurotiomycetidae</taxon>
        <taxon>Eurotiales</taxon>
        <taxon>Aspergillaceae</taxon>
        <taxon>Aspergillus</taxon>
        <taxon>Aspergillus subgen. Circumdati</taxon>
    </lineage>
</organism>
<accession>A0A9W6DL38</accession>
<name>A0A9W6DL38_9EURO</name>
<evidence type="ECO:0000256" key="1">
    <source>
        <dbReference type="SAM" id="MobiDB-lite"/>
    </source>
</evidence>
<dbReference type="InterPro" id="IPR057965">
    <property type="entry name" value="STEEP1_dom"/>
</dbReference>
<evidence type="ECO:0000313" key="3">
    <source>
        <dbReference type="EMBL" id="GKZ20553.1"/>
    </source>
</evidence>
<feature type="region of interest" description="Disordered" evidence="1">
    <location>
        <begin position="65"/>
        <end position="109"/>
    </location>
</feature>
<feature type="compositionally biased region" description="Low complexity" evidence="1">
    <location>
        <begin position="13"/>
        <end position="31"/>
    </location>
</feature>
<evidence type="ECO:0000313" key="4">
    <source>
        <dbReference type="Proteomes" id="UP001143548"/>
    </source>
</evidence>
<dbReference type="EMBL" id="BROQ01000030">
    <property type="protein sequence ID" value="GKZ20553.1"/>
    <property type="molecule type" value="Genomic_DNA"/>
</dbReference>
<evidence type="ECO:0000259" key="2">
    <source>
        <dbReference type="Pfam" id="PF25809"/>
    </source>
</evidence>
<dbReference type="AlphaFoldDB" id="A0A9W6DL38"/>
<sequence length="222" mass="25026">MASTPTPTPTPDDPTTTTTTTLQSQQLQEQQQGHHNSPRLPVQTHHCRFCNHLLLATTRTLTSLPRRKSPAKDGALILPLPNDHTTDEDDDDETTTSQTQPPKNKKKIQKHYTILLSTTIPDRKHTLVRREDGFEKRLFLRCGRCRVVMGYFLDEVHFLSGDVGKKSGDGDGDGDGEKEKERRVVYLLPGALVETGVMMRDDGELEKVVKGLDREWMGWLEG</sequence>
<dbReference type="Proteomes" id="UP001143548">
    <property type="component" value="Unassembled WGS sequence"/>
</dbReference>
<proteinExistence type="predicted"/>
<dbReference type="Pfam" id="PF25809">
    <property type="entry name" value="STEEP1"/>
    <property type="match status" value="1"/>
</dbReference>
<comment type="caution">
    <text evidence="3">The sequence shown here is derived from an EMBL/GenBank/DDBJ whole genome shotgun (WGS) entry which is preliminary data.</text>
</comment>
<gene>
    <name evidence="3" type="ORF">AbraCBS73388_006131</name>
</gene>
<protein>
    <recommendedName>
        <fullName evidence="2">STEEP1 domain-containing protein</fullName>
    </recommendedName>
</protein>
<feature type="domain" description="STEEP1" evidence="2">
    <location>
        <begin position="40"/>
        <end position="198"/>
    </location>
</feature>